<dbReference type="Proteomes" id="UP001189429">
    <property type="component" value="Unassembled WGS sequence"/>
</dbReference>
<feature type="non-terminal residue" evidence="1">
    <location>
        <position position="170"/>
    </location>
</feature>
<comment type="caution">
    <text evidence="1">The sequence shown here is derived from an EMBL/GenBank/DDBJ whole genome shotgun (WGS) entry which is preliminary data.</text>
</comment>
<reference evidence="1" key="1">
    <citation type="submission" date="2023-10" db="EMBL/GenBank/DDBJ databases">
        <authorList>
            <person name="Chen Y."/>
            <person name="Shah S."/>
            <person name="Dougan E. K."/>
            <person name="Thang M."/>
            <person name="Chan C."/>
        </authorList>
    </citation>
    <scope>NUCLEOTIDE SEQUENCE [LARGE SCALE GENOMIC DNA]</scope>
</reference>
<sequence>MVTRIFGHIAIDQLVASRSGKDTRDDIAEAQSNMAASSQPAFRQQGAQEVHVHASKTKRTVIIMNESEWNMEFGSRPTAKETKNIPKMEVSGEGGEGEETVFVFKWEPHLMHLRTHSISSKTEVRLIDKRLDPADHLYTRQAEQVRVVARSDAGIAALEALCAASLPRIT</sequence>
<proteinExistence type="predicted"/>
<dbReference type="EMBL" id="CAUYUJ010003122">
    <property type="protein sequence ID" value="CAK0803991.1"/>
    <property type="molecule type" value="Genomic_DNA"/>
</dbReference>
<evidence type="ECO:0000313" key="2">
    <source>
        <dbReference type="Proteomes" id="UP001189429"/>
    </source>
</evidence>
<gene>
    <name evidence="1" type="ORF">PCOR1329_LOCUS10938</name>
</gene>
<evidence type="ECO:0000313" key="1">
    <source>
        <dbReference type="EMBL" id="CAK0803991.1"/>
    </source>
</evidence>
<accession>A0ABN9QGU7</accession>
<name>A0ABN9QGU7_9DINO</name>
<protein>
    <submittedName>
        <fullName evidence="1">Uncharacterized protein</fullName>
    </submittedName>
</protein>
<keyword evidence="2" id="KW-1185">Reference proteome</keyword>
<organism evidence="1 2">
    <name type="scientific">Prorocentrum cordatum</name>
    <dbReference type="NCBI Taxonomy" id="2364126"/>
    <lineage>
        <taxon>Eukaryota</taxon>
        <taxon>Sar</taxon>
        <taxon>Alveolata</taxon>
        <taxon>Dinophyceae</taxon>
        <taxon>Prorocentrales</taxon>
        <taxon>Prorocentraceae</taxon>
        <taxon>Prorocentrum</taxon>
    </lineage>
</organism>